<dbReference type="eggNOG" id="COG0438">
    <property type="taxonomic scope" value="Bacteria"/>
</dbReference>
<dbReference type="Proteomes" id="UP000014174">
    <property type="component" value="Unassembled WGS sequence"/>
</dbReference>
<dbReference type="SUPFAM" id="SSF53756">
    <property type="entry name" value="UDP-Glycosyltransferase/glycogen phosphorylase"/>
    <property type="match status" value="1"/>
</dbReference>
<accession>R9GRU7</accession>
<feature type="domain" description="Glycosyl transferase family 1" evidence="1">
    <location>
        <begin position="208"/>
        <end position="357"/>
    </location>
</feature>
<keyword evidence="3" id="KW-0808">Transferase</keyword>
<dbReference type="InterPro" id="IPR001296">
    <property type="entry name" value="Glyco_trans_1"/>
</dbReference>
<evidence type="ECO:0000259" key="1">
    <source>
        <dbReference type="Pfam" id="PF00534"/>
    </source>
</evidence>
<dbReference type="OrthoDB" id="596635at2"/>
<evidence type="ECO:0000259" key="2">
    <source>
        <dbReference type="Pfam" id="PF13439"/>
    </source>
</evidence>
<dbReference type="Gene3D" id="3.40.50.2000">
    <property type="entry name" value="Glycogen Phosphorylase B"/>
    <property type="match status" value="2"/>
</dbReference>
<dbReference type="EMBL" id="AQPN01000090">
    <property type="protein sequence ID" value="EOR94260.1"/>
    <property type="molecule type" value="Genomic_DNA"/>
</dbReference>
<dbReference type="GO" id="GO:0016757">
    <property type="term" value="F:glycosyltransferase activity"/>
    <property type="evidence" value="ECO:0007669"/>
    <property type="project" value="InterPro"/>
</dbReference>
<dbReference type="RefSeq" id="WP_016195732.1">
    <property type="nucleotide sequence ID" value="NZ_AQPN01000090.1"/>
</dbReference>
<feature type="domain" description="Glycosyltransferase subfamily 4-like N-terminal" evidence="2">
    <location>
        <begin position="18"/>
        <end position="190"/>
    </location>
</feature>
<dbReference type="Pfam" id="PF00534">
    <property type="entry name" value="Glycos_transf_1"/>
    <property type="match status" value="1"/>
</dbReference>
<dbReference type="PANTHER" id="PTHR45947">
    <property type="entry name" value="SULFOQUINOVOSYL TRANSFERASE SQD2"/>
    <property type="match status" value="1"/>
</dbReference>
<dbReference type="PANTHER" id="PTHR45947:SF3">
    <property type="entry name" value="SULFOQUINOVOSYL TRANSFERASE SQD2"/>
    <property type="match status" value="1"/>
</dbReference>
<dbReference type="Pfam" id="PF13439">
    <property type="entry name" value="Glyco_transf_4"/>
    <property type="match status" value="1"/>
</dbReference>
<dbReference type="STRING" id="1150600.ADIARSV_2501"/>
<keyword evidence="4" id="KW-1185">Reference proteome</keyword>
<dbReference type="AlphaFoldDB" id="R9GRU7"/>
<evidence type="ECO:0000313" key="4">
    <source>
        <dbReference type="Proteomes" id="UP000014174"/>
    </source>
</evidence>
<dbReference type="PATRIC" id="fig|1150600.3.peg.2474"/>
<comment type="caution">
    <text evidence="3">The sequence shown here is derived from an EMBL/GenBank/DDBJ whole genome shotgun (WGS) entry which is preliminary data.</text>
</comment>
<protein>
    <submittedName>
        <fullName evidence="3">Glycosyl transferase, group 1</fullName>
    </submittedName>
</protein>
<sequence>MKRIKVAFFAEILIEDFDGASRTMFQLIKRINPENFEFLFICGVGPDQLYGFECMRIPTITLPVNHTYKMALPVFAQSRLKEKLLNFNPDVVHIATPSLLGHFAMKYARRRFIPIISIYHTHFISYIDYYFKHAPFLIGAIKPLIADSQRKFYNQSYLTYVPSESISAELGEMGIEESRLKIWKRGFDTSIFSAVKKDLPLIRKITGNKFPTILFASRLVWEKNLETLFGVYDILIKKKLEINLLIAGDGIAEDACRARMPKAFFVGKKSHEDLAVLYASSDIFLFPSISETFGNVVLEAMASGLPCVIADGGGSKDFIEDGVNGFKCEAENAADYIDKIQLLLHDKTLWKQFSQAGLTYSKGCNWEQLAQTYFEDVQFLSAESLQVAV</sequence>
<dbReference type="InterPro" id="IPR050194">
    <property type="entry name" value="Glycosyltransferase_grp1"/>
</dbReference>
<proteinExistence type="predicted"/>
<dbReference type="InterPro" id="IPR028098">
    <property type="entry name" value="Glyco_trans_4-like_N"/>
</dbReference>
<gene>
    <name evidence="3" type="ORF">ADIARSV_2501</name>
</gene>
<reference evidence="3 4" key="1">
    <citation type="journal article" date="2013" name="Genome Announc.">
        <title>Draft Genome Sequence of Arcticibacter svalbardensis Strain MN12-7T, a Member of the Family Sphingobacteriaceae Isolated from an Arctic Soil Sample.</title>
        <authorList>
            <person name="Shivaji S."/>
            <person name="Ara S."/>
            <person name="Prasad S."/>
            <person name="Manasa B.P."/>
            <person name="Begum Z."/>
            <person name="Singh A."/>
            <person name="Kumar Pinnaka A."/>
        </authorList>
    </citation>
    <scope>NUCLEOTIDE SEQUENCE [LARGE SCALE GENOMIC DNA]</scope>
    <source>
        <strain evidence="3 4">MN12-7</strain>
    </source>
</reference>
<evidence type="ECO:0000313" key="3">
    <source>
        <dbReference type="EMBL" id="EOR94260.1"/>
    </source>
</evidence>
<dbReference type="CDD" id="cd03814">
    <property type="entry name" value="GT4-like"/>
    <property type="match status" value="1"/>
</dbReference>
<name>R9GRU7_9SPHI</name>
<organism evidence="3 4">
    <name type="scientific">Arcticibacter svalbardensis MN12-7</name>
    <dbReference type="NCBI Taxonomy" id="1150600"/>
    <lineage>
        <taxon>Bacteria</taxon>
        <taxon>Pseudomonadati</taxon>
        <taxon>Bacteroidota</taxon>
        <taxon>Sphingobacteriia</taxon>
        <taxon>Sphingobacteriales</taxon>
        <taxon>Sphingobacteriaceae</taxon>
        <taxon>Arcticibacter</taxon>
    </lineage>
</organism>